<dbReference type="Proteomes" id="UP000013827">
    <property type="component" value="Unassembled WGS sequence"/>
</dbReference>
<evidence type="ECO:0000313" key="2">
    <source>
        <dbReference type="Proteomes" id="UP000013827"/>
    </source>
</evidence>
<evidence type="ECO:0008006" key="3">
    <source>
        <dbReference type="Google" id="ProtNLM"/>
    </source>
</evidence>
<dbReference type="PaxDb" id="2903-EOD34214"/>
<dbReference type="KEGG" id="ehx:EMIHUDRAFT_433927"/>
<reference evidence="1" key="2">
    <citation type="submission" date="2024-10" db="UniProtKB">
        <authorList>
            <consortium name="EnsemblProtists"/>
        </authorList>
    </citation>
    <scope>IDENTIFICATION</scope>
</reference>
<dbReference type="EnsemblProtists" id="EOD34214">
    <property type="protein sequence ID" value="EOD34214"/>
    <property type="gene ID" value="EMIHUDRAFT_433927"/>
</dbReference>
<name>A0A0D3KEM9_EMIH1</name>
<dbReference type="AlphaFoldDB" id="A0A0D3KEM9"/>
<reference evidence="2" key="1">
    <citation type="journal article" date="2013" name="Nature">
        <title>Pan genome of the phytoplankton Emiliania underpins its global distribution.</title>
        <authorList>
            <person name="Read B.A."/>
            <person name="Kegel J."/>
            <person name="Klute M.J."/>
            <person name="Kuo A."/>
            <person name="Lefebvre S.C."/>
            <person name="Maumus F."/>
            <person name="Mayer C."/>
            <person name="Miller J."/>
            <person name="Monier A."/>
            <person name="Salamov A."/>
            <person name="Young J."/>
            <person name="Aguilar M."/>
            <person name="Claverie J.M."/>
            <person name="Frickenhaus S."/>
            <person name="Gonzalez K."/>
            <person name="Herman E.K."/>
            <person name="Lin Y.C."/>
            <person name="Napier J."/>
            <person name="Ogata H."/>
            <person name="Sarno A.F."/>
            <person name="Shmutz J."/>
            <person name="Schroeder D."/>
            <person name="de Vargas C."/>
            <person name="Verret F."/>
            <person name="von Dassow P."/>
            <person name="Valentin K."/>
            <person name="Van de Peer Y."/>
            <person name="Wheeler G."/>
            <person name="Dacks J.B."/>
            <person name="Delwiche C.F."/>
            <person name="Dyhrman S.T."/>
            <person name="Glockner G."/>
            <person name="John U."/>
            <person name="Richards T."/>
            <person name="Worden A.Z."/>
            <person name="Zhang X."/>
            <person name="Grigoriev I.V."/>
            <person name="Allen A.E."/>
            <person name="Bidle K."/>
            <person name="Borodovsky M."/>
            <person name="Bowler C."/>
            <person name="Brownlee C."/>
            <person name="Cock J.M."/>
            <person name="Elias M."/>
            <person name="Gladyshev V.N."/>
            <person name="Groth M."/>
            <person name="Guda C."/>
            <person name="Hadaegh A."/>
            <person name="Iglesias-Rodriguez M.D."/>
            <person name="Jenkins J."/>
            <person name="Jones B.M."/>
            <person name="Lawson T."/>
            <person name="Leese F."/>
            <person name="Lindquist E."/>
            <person name="Lobanov A."/>
            <person name="Lomsadze A."/>
            <person name="Malik S.B."/>
            <person name="Marsh M.E."/>
            <person name="Mackinder L."/>
            <person name="Mock T."/>
            <person name="Mueller-Roeber B."/>
            <person name="Pagarete A."/>
            <person name="Parker M."/>
            <person name="Probert I."/>
            <person name="Quesneville H."/>
            <person name="Raines C."/>
            <person name="Rensing S.A."/>
            <person name="Riano-Pachon D.M."/>
            <person name="Richier S."/>
            <person name="Rokitta S."/>
            <person name="Shiraiwa Y."/>
            <person name="Soanes D.M."/>
            <person name="van der Giezen M."/>
            <person name="Wahlund T.M."/>
            <person name="Williams B."/>
            <person name="Wilson W."/>
            <person name="Wolfe G."/>
            <person name="Wurch L.L."/>
        </authorList>
    </citation>
    <scope>NUCLEOTIDE SEQUENCE</scope>
</reference>
<accession>A0A0D3KEM9</accession>
<protein>
    <recommendedName>
        <fullName evidence="3">SMP-LTD domain-containing protein</fullName>
    </recommendedName>
</protein>
<sequence length="239" mass="26044">MGRGLLKKKLHEYVDSKVTQRIRPFLEVGEHPDIGDACSDFVVHESSDISLENAIVRASVVNDALVNAGSTLRLVHLSSRRIYMDIPWGNMTSREAKWTLQVEGLNAVLLVQEADAWSVEDLKAAKAAAVEKAVAALVGKLKALHAKPRRRTLLERIKARLFSHVNLALSVKGVHVRLERPRGGGGAPPFSLGLVLPRVEVSTKVEKESVETSVEVWETGLYCHTGGGQRGAFSSVLGD</sequence>
<evidence type="ECO:0000313" key="1">
    <source>
        <dbReference type="EnsemblProtists" id="EOD34214"/>
    </source>
</evidence>
<organism evidence="1 2">
    <name type="scientific">Emiliania huxleyi (strain CCMP1516)</name>
    <dbReference type="NCBI Taxonomy" id="280463"/>
    <lineage>
        <taxon>Eukaryota</taxon>
        <taxon>Haptista</taxon>
        <taxon>Haptophyta</taxon>
        <taxon>Prymnesiophyceae</taxon>
        <taxon>Isochrysidales</taxon>
        <taxon>Noelaerhabdaceae</taxon>
        <taxon>Emiliania</taxon>
    </lineage>
</organism>
<keyword evidence="2" id="KW-1185">Reference proteome</keyword>
<dbReference type="GeneID" id="17279485"/>
<proteinExistence type="predicted"/>
<dbReference type="HOGENOM" id="CLU_1163726_0_0_1"/>
<dbReference type="RefSeq" id="XP_005786643.1">
    <property type="nucleotide sequence ID" value="XM_005786586.1"/>
</dbReference>